<protein>
    <submittedName>
        <fullName evidence="1">Uncharacterized protein</fullName>
    </submittedName>
</protein>
<dbReference type="AlphaFoldDB" id="A0A8X8IFT0"/>
<keyword evidence="2" id="KW-1185">Reference proteome</keyword>
<proteinExistence type="predicted"/>
<gene>
    <name evidence="1" type="ORF">SAMN05444410_10695</name>
</gene>
<comment type="caution">
    <text evidence="1">The sequence shown here is derived from an EMBL/GenBank/DDBJ whole genome shotgun (WGS) entry which is preliminary data.</text>
</comment>
<evidence type="ECO:0000313" key="2">
    <source>
        <dbReference type="Proteomes" id="UP000198711"/>
    </source>
</evidence>
<evidence type="ECO:0000313" key="1">
    <source>
        <dbReference type="EMBL" id="SDW83857.1"/>
    </source>
</evidence>
<dbReference type="RefSeq" id="WP_092723562.1">
    <property type="nucleotide sequence ID" value="NZ_FNNO01000006.1"/>
</dbReference>
<name>A0A8X8IFT0_9BACT</name>
<dbReference type="Proteomes" id="UP000198711">
    <property type="component" value="Unassembled WGS sequence"/>
</dbReference>
<accession>A0A8X8IFT0</accession>
<reference evidence="1 2" key="1">
    <citation type="submission" date="2016-10" db="EMBL/GenBank/DDBJ databases">
        <authorList>
            <person name="Varghese N."/>
            <person name="Submissions S."/>
        </authorList>
    </citation>
    <scope>NUCLEOTIDE SEQUENCE [LARGE SCALE GENOMIC DNA]</scope>
    <source>
        <strain evidence="1 2">DSM 25353</strain>
    </source>
</reference>
<sequence>MKTITLTHNTPAVFHVRELPPLKEMALGFGFNPGKMGEDAAIRINISLSVNGENGIRIIVCTHDSMYKMEGEGLVIEDNIFDCCLNSISLMKMFLKFHQLGRLLLQELNSLALPSKDSFGEDLIDVAKALNAIEGKRGFPQ</sequence>
<organism evidence="1 2">
    <name type="scientific">Hydrobacter penzbergensis</name>
    <dbReference type="NCBI Taxonomy" id="1235997"/>
    <lineage>
        <taxon>Bacteria</taxon>
        <taxon>Pseudomonadati</taxon>
        <taxon>Bacteroidota</taxon>
        <taxon>Chitinophagia</taxon>
        <taxon>Chitinophagales</taxon>
        <taxon>Chitinophagaceae</taxon>
        <taxon>Hydrobacter</taxon>
    </lineage>
</organism>
<dbReference type="EMBL" id="FNNO01000006">
    <property type="protein sequence ID" value="SDW83857.1"/>
    <property type="molecule type" value="Genomic_DNA"/>
</dbReference>